<accession>A0A699Z9C6</accession>
<name>A0A699Z9C6_HAELA</name>
<proteinExistence type="predicted"/>
<evidence type="ECO:0000313" key="1">
    <source>
        <dbReference type="EMBL" id="GFH15849.1"/>
    </source>
</evidence>
<dbReference type="EMBL" id="BLLF01000909">
    <property type="protein sequence ID" value="GFH15849.1"/>
    <property type="molecule type" value="Genomic_DNA"/>
</dbReference>
<organism evidence="1 2">
    <name type="scientific">Haematococcus lacustris</name>
    <name type="common">Green alga</name>
    <name type="synonym">Haematococcus pluvialis</name>
    <dbReference type="NCBI Taxonomy" id="44745"/>
    <lineage>
        <taxon>Eukaryota</taxon>
        <taxon>Viridiplantae</taxon>
        <taxon>Chlorophyta</taxon>
        <taxon>core chlorophytes</taxon>
        <taxon>Chlorophyceae</taxon>
        <taxon>CS clade</taxon>
        <taxon>Chlamydomonadales</taxon>
        <taxon>Haematococcaceae</taxon>
        <taxon>Haematococcus</taxon>
    </lineage>
</organism>
<comment type="caution">
    <text evidence="1">The sequence shown here is derived from an EMBL/GenBank/DDBJ whole genome shotgun (WGS) entry which is preliminary data.</text>
</comment>
<dbReference type="Proteomes" id="UP000485058">
    <property type="component" value="Unassembled WGS sequence"/>
</dbReference>
<gene>
    <name evidence="1" type="ORF">HaLaN_12157</name>
</gene>
<feature type="non-terminal residue" evidence="1">
    <location>
        <position position="1"/>
    </location>
</feature>
<protein>
    <submittedName>
        <fullName evidence="1">Uncharacterized protein</fullName>
    </submittedName>
</protein>
<keyword evidence="2" id="KW-1185">Reference proteome</keyword>
<sequence length="19" mass="1662">MAATLGQAVHGGHPGGGGS</sequence>
<dbReference type="AlphaFoldDB" id="A0A699Z9C6"/>
<reference evidence="1 2" key="1">
    <citation type="submission" date="2020-02" db="EMBL/GenBank/DDBJ databases">
        <title>Draft genome sequence of Haematococcus lacustris strain NIES-144.</title>
        <authorList>
            <person name="Morimoto D."/>
            <person name="Nakagawa S."/>
            <person name="Yoshida T."/>
            <person name="Sawayama S."/>
        </authorList>
    </citation>
    <scope>NUCLEOTIDE SEQUENCE [LARGE SCALE GENOMIC DNA]</scope>
    <source>
        <strain evidence="1 2">NIES-144</strain>
    </source>
</reference>
<evidence type="ECO:0000313" key="2">
    <source>
        <dbReference type="Proteomes" id="UP000485058"/>
    </source>
</evidence>